<reference evidence="1 2" key="1">
    <citation type="submission" date="2021-11" db="EMBL/GenBank/DDBJ databases">
        <authorList>
            <person name="Harms R.C."/>
            <person name="Cheryl M."/>
            <person name="Lamichhane S."/>
            <person name="Nemcova N."/>
            <person name="Ball S.L."/>
            <person name="Garlena R.A."/>
            <person name="Russell D.A."/>
            <person name="Jacobs-Sera D."/>
            <person name="Hatfull G.F."/>
        </authorList>
    </citation>
    <scope>NUCLEOTIDE SEQUENCE [LARGE SCALE GENOMIC DNA]</scope>
</reference>
<evidence type="ECO:0000313" key="2">
    <source>
        <dbReference type="Proteomes" id="UP001200551"/>
    </source>
</evidence>
<sequence length="68" mass="7336">MQNHPADKLTDGFAWTPAVKDFCTVDATPIDDGCGRKATVTHTDPDGGVSFWCYDHALEEIANPSKAV</sequence>
<protein>
    <submittedName>
        <fullName evidence="1">Uncharacterized protein</fullName>
    </submittedName>
</protein>
<proteinExistence type="predicted"/>
<keyword evidence="2" id="KW-1185">Reference proteome</keyword>
<accession>A0AA49BN28</accession>
<gene>
    <name evidence="1" type="primary">42</name>
    <name evidence="1" type="ORF">SEA_JALEBI_42</name>
</gene>
<dbReference type="EMBL" id="OL455895">
    <property type="protein sequence ID" value="UJQ86735.1"/>
    <property type="molecule type" value="Genomic_DNA"/>
</dbReference>
<organism evidence="1 2">
    <name type="scientific">Gordonia phage Jalebi</name>
    <dbReference type="NCBI Taxonomy" id="2910757"/>
    <lineage>
        <taxon>Viruses</taxon>
        <taxon>Duplodnaviria</taxon>
        <taxon>Heunggongvirae</taxon>
        <taxon>Uroviricota</taxon>
        <taxon>Caudoviricetes</taxon>
        <taxon>Dovevirinae</taxon>
        <taxon>Lambovirus</taxon>
        <taxon>Lambovirus jalebi</taxon>
    </lineage>
</organism>
<dbReference type="Proteomes" id="UP001200551">
    <property type="component" value="Segment"/>
</dbReference>
<evidence type="ECO:0000313" key="1">
    <source>
        <dbReference type="EMBL" id="UJQ86735.1"/>
    </source>
</evidence>
<name>A0AA49BN28_9CAUD</name>